<evidence type="ECO:0000313" key="2">
    <source>
        <dbReference type="Proteomes" id="UP000799757"/>
    </source>
</evidence>
<name>A0A6A6WZE5_9PLEO</name>
<keyword evidence="2" id="KW-1185">Reference proteome</keyword>
<reference evidence="1" key="1">
    <citation type="journal article" date="2020" name="Stud. Mycol.">
        <title>101 Dothideomycetes genomes: a test case for predicting lifestyles and emergence of pathogens.</title>
        <authorList>
            <person name="Haridas S."/>
            <person name="Albert R."/>
            <person name="Binder M."/>
            <person name="Bloem J."/>
            <person name="Labutti K."/>
            <person name="Salamov A."/>
            <person name="Andreopoulos B."/>
            <person name="Baker S."/>
            <person name="Barry K."/>
            <person name="Bills G."/>
            <person name="Bluhm B."/>
            <person name="Cannon C."/>
            <person name="Castanera R."/>
            <person name="Culley D."/>
            <person name="Daum C."/>
            <person name="Ezra D."/>
            <person name="Gonzalez J."/>
            <person name="Henrissat B."/>
            <person name="Kuo A."/>
            <person name="Liang C."/>
            <person name="Lipzen A."/>
            <person name="Lutzoni F."/>
            <person name="Magnuson J."/>
            <person name="Mondo S."/>
            <person name="Nolan M."/>
            <person name="Ohm R."/>
            <person name="Pangilinan J."/>
            <person name="Park H.-J."/>
            <person name="Ramirez L."/>
            <person name="Alfaro M."/>
            <person name="Sun H."/>
            <person name="Tritt A."/>
            <person name="Yoshinaga Y."/>
            <person name="Zwiers L.-H."/>
            <person name="Turgeon B."/>
            <person name="Goodwin S."/>
            <person name="Spatafora J."/>
            <person name="Crous P."/>
            <person name="Grigoriev I."/>
        </authorList>
    </citation>
    <scope>NUCLEOTIDE SEQUENCE</scope>
    <source>
        <strain evidence="1">CBS 109.77</strain>
    </source>
</reference>
<dbReference type="InterPro" id="IPR046670">
    <property type="entry name" value="DUF6540"/>
</dbReference>
<organism evidence="1 2">
    <name type="scientific">Melanomma pulvis-pyrius CBS 109.77</name>
    <dbReference type="NCBI Taxonomy" id="1314802"/>
    <lineage>
        <taxon>Eukaryota</taxon>
        <taxon>Fungi</taxon>
        <taxon>Dikarya</taxon>
        <taxon>Ascomycota</taxon>
        <taxon>Pezizomycotina</taxon>
        <taxon>Dothideomycetes</taxon>
        <taxon>Pleosporomycetidae</taxon>
        <taxon>Pleosporales</taxon>
        <taxon>Melanommataceae</taxon>
        <taxon>Melanomma</taxon>
    </lineage>
</organism>
<dbReference type="Proteomes" id="UP000799757">
    <property type="component" value="Unassembled WGS sequence"/>
</dbReference>
<evidence type="ECO:0000313" key="1">
    <source>
        <dbReference type="EMBL" id="KAF2789067.1"/>
    </source>
</evidence>
<accession>A0A6A6WZE5</accession>
<dbReference type="OrthoDB" id="2999773at2759"/>
<dbReference type="Pfam" id="PF20174">
    <property type="entry name" value="DUF6540"/>
    <property type="match status" value="1"/>
</dbReference>
<sequence length="137" mass="15302">MSSLLKLVVYHSPLFAAHWALFLPTHTNSKIGKRIHADGSPASGFEVLFESEYDIRECTQSYEVIELGVVEDADLERIARSVNAPGKSLISVSGTGPRRRIEVKNCQTWLTEVVRRMVDSGVIQNEALRHIEDAPKN</sequence>
<proteinExistence type="predicted"/>
<dbReference type="AlphaFoldDB" id="A0A6A6WZE5"/>
<gene>
    <name evidence="1" type="ORF">K505DRAFT_285057</name>
</gene>
<dbReference type="EMBL" id="MU002165">
    <property type="protein sequence ID" value="KAF2789067.1"/>
    <property type="molecule type" value="Genomic_DNA"/>
</dbReference>
<protein>
    <submittedName>
        <fullName evidence="1">Uncharacterized protein</fullName>
    </submittedName>
</protein>